<keyword evidence="6" id="KW-0969">Cilium</keyword>
<proteinExistence type="inferred from homology"/>
<comment type="similarity">
    <text evidence="2">Belongs to the FliK family.</text>
</comment>
<organism evidence="6 7">
    <name type="scientific">Methylomonas defluvii</name>
    <dbReference type="NCBI Taxonomy" id="3045149"/>
    <lineage>
        <taxon>Bacteria</taxon>
        <taxon>Pseudomonadati</taxon>
        <taxon>Pseudomonadota</taxon>
        <taxon>Gammaproteobacteria</taxon>
        <taxon>Methylococcales</taxon>
        <taxon>Methylococcaceae</taxon>
        <taxon>Methylomonas</taxon>
    </lineage>
</organism>
<dbReference type="Pfam" id="PF02120">
    <property type="entry name" value="Flg_hook"/>
    <property type="match status" value="1"/>
</dbReference>
<evidence type="ECO:0000259" key="5">
    <source>
        <dbReference type="Pfam" id="PF02120"/>
    </source>
</evidence>
<reference evidence="6 7" key="1">
    <citation type="submission" date="2023-11" db="EMBL/GenBank/DDBJ databases">
        <authorList>
            <person name="Ouyang M.-Y."/>
        </authorList>
    </citation>
    <scope>NUCLEOTIDE SEQUENCE [LARGE SCALE GENOMIC DNA]</scope>
    <source>
        <strain evidence="6 7">OY6</strain>
    </source>
</reference>
<dbReference type="CDD" id="cd17470">
    <property type="entry name" value="T3SS_Flik_C"/>
    <property type="match status" value="1"/>
</dbReference>
<accession>A0ABU4UB58</accession>
<evidence type="ECO:0000256" key="1">
    <source>
        <dbReference type="ARBA" id="ARBA00003944"/>
    </source>
</evidence>
<keyword evidence="3" id="KW-1005">Bacterial flagellum biogenesis</keyword>
<feature type="region of interest" description="Disordered" evidence="4">
    <location>
        <begin position="390"/>
        <end position="436"/>
    </location>
</feature>
<dbReference type="PANTHER" id="PTHR37533">
    <property type="entry name" value="FLAGELLAR HOOK-LENGTH CONTROL PROTEIN"/>
    <property type="match status" value="1"/>
</dbReference>
<feature type="compositionally biased region" description="Low complexity" evidence="4">
    <location>
        <begin position="411"/>
        <end position="423"/>
    </location>
</feature>
<dbReference type="InterPro" id="IPR021136">
    <property type="entry name" value="Flagellar_hook_control-like_C"/>
</dbReference>
<dbReference type="Proteomes" id="UP001284537">
    <property type="component" value="Unassembled WGS sequence"/>
</dbReference>
<dbReference type="Gene3D" id="3.30.750.140">
    <property type="match status" value="1"/>
</dbReference>
<evidence type="ECO:0000313" key="6">
    <source>
        <dbReference type="EMBL" id="MDX8126386.1"/>
    </source>
</evidence>
<gene>
    <name evidence="6" type="ORF">QLH52_03780</name>
</gene>
<keyword evidence="6" id="KW-0282">Flagellum</keyword>
<keyword evidence="6" id="KW-0966">Cell projection</keyword>
<dbReference type="PRINTS" id="PR01007">
    <property type="entry name" value="FLGHOOKFLIK"/>
</dbReference>
<dbReference type="InterPro" id="IPR001635">
    <property type="entry name" value="Flag_hook_Flik"/>
</dbReference>
<dbReference type="RefSeq" id="WP_319960582.1">
    <property type="nucleotide sequence ID" value="NZ_JAXARY010000002.1"/>
</dbReference>
<evidence type="ECO:0000256" key="2">
    <source>
        <dbReference type="ARBA" id="ARBA00009149"/>
    </source>
</evidence>
<dbReference type="PANTHER" id="PTHR37533:SF2">
    <property type="entry name" value="FLAGELLAR HOOK-LENGTH CONTROL PROTEIN"/>
    <property type="match status" value="1"/>
</dbReference>
<protein>
    <submittedName>
        <fullName evidence="6">Flagellar hook-length control protein FliK</fullName>
    </submittedName>
</protein>
<feature type="domain" description="Flagellar hook-length control protein-like C-terminal" evidence="5">
    <location>
        <begin position="317"/>
        <end position="399"/>
    </location>
</feature>
<dbReference type="InterPro" id="IPR052563">
    <property type="entry name" value="FliK"/>
</dbReference>
<name>A0ABU4UB58_9GAMM</name>
<evidence type="ECO:0000256" key="3">
    <source>
        <dbReference type="ARBA" id="ARBA00022795"/>
    </source>
</evidence>
<comment type="caution">
    <text evidence="6">The sequence shown here is derived from an EMBL/GenBank/DDBJ whole genome shotgun (WGS) entry which is preliminary data.</text>
</comment>
<evidence type="ECO:0000256" key="4">
    <source>
        <dbReference type="SAM" id="MobiDB-lite"/>
    </source>
</evidence>
<comment type="function">
    <text evidence="1">Controls the length of the flagellar hook.</text>
</comment>
<evidence type="ECO:0000313" key="7">
    <source>
        <dbReference type="Proteomes" id="UP001284537"/>
    </source>
</evidence>
<keyword evidence="7" id="KW-1185">Reference proteome</keyword>
<sequence length="456" mass="47411">MNIQGLNPLSLLASVDSAGAATTALLGEGGGGGVFSATLLEQLAQLQNSLLSKGAAGDAGLANLQQLGGLGTDALNSQSLQDFTALFGKSLPTATKLDQDINLDDTMQALAGVLQYLQGLEATGAAPQAPVLPVASANQENLADIVTENTEAAHDEQAVNAAMYVSTQAQPLPVADSVSVVNDALKSAVATSEAMSAIKNNPELLGMDAKKEALTALSGADEGRKTMVAESGFAKTLAAEDGASPQFAQDSAADTFQTEQRDVPKQQIGGSEADVGLSRMTADINQLNKSVNSVGQTSAPTMEKHLTHPEWNTELGEKLLWMHKQAVPSAEIRLNPEHLGPISIKIDVNQDQANVVFTAQHAAVRDAIEAAIPKLREMLGGQNLNLADVNVSQQQSEQRSGRESFQMAGEQNRGGNSQSQGQGHADSAATEPSNTMLEEIEAGRAIASNGLLSLFA</sequence>
<dbReference type="InterPro" id="IPR038610">
    <property type="entry name" value="FliK-like_C_sf"/>
</dbReference>
<dbReference type="EMBL" id="JAXARY010000002">
    <property type="protein sequence ID" value="MDX8126386.1"/>
    <property type="molecule type" value="Genomic_DNA"/>
</dbReference>